<name>A0A6M3MHL2_9ZZZZ</name>
<organism evidence="2">
    <name type="scientific">viral metagenome</name>
    <dbReference type="NCBI Taxonomy" id="1070528"/>
    <lineage>
        <taxon>unclassified sequences</taxon>
        <taxon>metagenomes</taxon>
        <taxon>organismal metagenomes</taxon>
    </lineage>
</organism>
<accession>A0A6M3MHL2</accession>
<evidence type="ECO:0000313" key="1">
    <source>
        <dbReference type="EMBL" id="QJB00925.1"/>
    </source>
</evidence>
<dbReference type="EMBL" id="MT143703">
    <property type="protein sequence ID" value="QJB00925.1"/>
    <property type="molecule type" value="Genomic_DNA"/>
</dbReference>
<dbReference type="EMBL" id="MT143892">
    <property type="protein sequence ID" value="QJB04896.1"/>
    <property type="molecule type" value="Genomic_DNA"/>
</dbReference>
<dbReference type="AlphaFoldDB" id="A0A6M3MHL2"/>
<proteinExistence type="predicted"/>
<sequence>MTFKAITTVAALNALDQDQIVAGYRAGLRNEPDYTQRDQGYWHGYMNGQVDTRRMPISPEQQQLCQAVIDSGEFKNMFAERH</sequence>
<gene>
    <name evidence="1" type="ORF">MM171A00156_0019</name>
    <name evidence="2" type="ORF">MM171B00154_0007</name>
</gene>
<reference evidence="2" key="1">
    <citation type="submission" date="2020-03" db="EMBL/GenBank/DDBJ databases">
        <title>The deep terrestrial virosphere.</title>
        <authorList>
            <person name="Holmfeldt K."/>
            <person name="Nilsson E."/>
            <person name="Simone D."/>
            <person name="Lopez-Fernandez M."/>
            <person name="Wu X."/>
            <person name="de Brujin I."/>
            <person name="Lundin D."/>
            <person name="Andersson A."/>
            <person name="Bertilsson S."/>
            <person name="Dopson M."/>
        </authorList>
    </citation>
    <scope>NUCLEOTIDE SEQUENCE</scope>
    <source>
        <strain evidence="1">MM171A00156</strain>
        <strain evidence="2">MM171B00154</strain>
    </source>
</reference>
<evidence type="ECO:0000313" key="2">
    <source>
        <dbReference type="EMBL" id="QJB04896.1"/>
    </source>
</evidence>
<protein>
    <submittedName>
        <fullName evidence="2">Uncharacterized protein</fullName>
    </submittedName>
</protein>